<dbReference type="Pfam" id="PF00008">
    <property type="entry name" value="EGF"/>
    <property type="match status" value="1"/>
</dbReference>
<feature type="disulfide bond" evidence="5">
    <location>
        <begin position="203"/>
        <end position="212"/>
    </location>
</feature>
<dbReference type="PROSITE" id="PS00022">
    <property type="entry name" value="EGF_1"/>
    <property type="match status" value="2"/>
</dbReference>
<dbReference type="PANTHER" id="PTHR12916:SF4">
    <property type="entry name" value="UNINFLATABLE, ISOFORM C"/>
    <property type="match status" value="1"/>
</dbReference>
<keyword evidence="8" id="KW-1185">Reference proteome</keyword>
<evidence type="ECO:0000256" key="5">
    <source>
        <dbReference type="PROSITE-ProRule" id="PRU00076"/>
    </source>
</evidence>
<dbReference type="PROSITE" id="PS01186">
    <property type="entry name" value="EGF_2"/>
    <property type="match status" value="2"/>
</dbReference>
<organism evidence="7 8">
    <name type="scientific">Trichuris trichiura</name>
    <name type="common">Whipworm</name>
    <name type="synonym">Trichocephalus trichiurus</name>
    <dbReference type="NCBI Taxonomy" id="36087"/>
    <lineage>
        <taxon>Eukaryota</taxon>
        <taxon>Metazoa</taxon>
        <taxon>Ecdysozoa</taxon>
        <taxon>Nematoda</taxon>
        <taxon>Enoplea</taxon>
        <taxon>Dorylaimia</taxon>
        <taxon>Trichinellida</taxon>
        <taxon>Trichuridae</taxon>
        <taxon>Trichuris</taxon>
    </lineage>
</organism>
<evidence type="ECO:0000313" key="8">
    <source>
        <dbReference type="Proteomes" id="UP000030665"/>
    </source>
</evidence>
<dbReference type="InterPro" id="IPR000152">
    <property type="entry name" value="EGF-type_Asp/Asn_hydroxyl_site"/>
</dbReference>
<proteinExistence type="predicted"/>
<comment type="caution">
    <text evidence="5">Lacks conserved residue(s) required for the propagation of feature annotation.</text>
</comment>
<evidence type="ECO:0000256" key="2">
    <source>
        <dbReference type="ARBA" id="ARBA00022729"/>
    </source>
</evidence>
<dbReference type="Gene3D" id="2.10.25.10">
    <property type="entry name" value="Laminin"/>
    <property type="match status" value="2"/>
</dbReference>
<feature type="domain" description="EGF-like" evidence="6">
    <location>
        <begin position="176"/>
        <end position="213"/>
    </location>
</feature>
<accession>A0A077Z0Z0</accession>
<dbReference type="SMART" id="SM00179">
    <property type="entry name" value="EGF_CA"/>
    <property type="match status" value="2"/>
</dbReference>
<feature type="domain" description="EGF-like" evidence="6">
    <location>
        <begin position="216"/>
        <end position="252"/>
    </location>
</feature>
<evidence type="ECO:0000313" key="7">
    <source>
        <dbReference type="EMBL" id="CDW54107.1"/>
    </source>
</evidence>
<dbReference type="EMBL" id="HG805880">
    <property type="protein sequence ID" value="CDW54107.1"/>
    <property type="molecule type" value="Genomic_DNA"/>
</dbReference>
<dbReference type="PANTHER" id="PTHR12916">
    <property type="entry name" value="CYTOCHROME C OXIDASE POLYPEPTIDE VIC-2"/>
    <property type="match status" value="1"/>
</dbReference>
<gene>
    <name evidence="7" type="ORF">TTRE_0000237601</name>
</gene>
<dbReference type="PROSITE" id="PS00010">
    <property type="entry name" value="ASX_HYDROXYL"/>
    <property type="match status" value="1"/>
</dbReference>
<evidence type="ECO:0000256" key="4">
    <source>
        <dbReference type="ARBA" id="ARBA00023157"/>
    </source>
</evidence>
<protein>
    <submittedName>
        <fullName evidence="7">EGF and hEGF domain containing protein</fullName>
    </submittedName>
</protein>
<feature type="disulfide bond" evidence="5">
    <location>
        <begin position="242"/>
        <end position="251"/>
    </location>
</feature>
<dbReference type="OrthoDB" id="283575at2759"/>
<dbReference type="CDD" id="cd00054">
    <property type="entry name" value="EGF_CA"/>
    <property type="match status" value="1"/>
</dbReference>
<keyword evidence="2" id="KW-0732">Signal</keyword>
<dbReference type="InterPro" id="IPR001881">
    <property type="entry name" value="EGF-like_Ca-bd_dom"/>
</dbReference>
<keyword evidence="1 5" id="KW-0245">EGF-like domain</keyword>
<dbReference type="Proteomes" id="UP000030665">
    <property type="component" value="Unassembled WGS sequence"/>
</dbReference>
<dbReference type="STRING" id="36087.A0A077Z0Z0"/>
<dbReference type="PROSITE" id="PS50026">
    <property type="entry name" value="EGF_3"/>
    <property type="match status" value="2"/>
</dbReference>
<dbReference type="SMART" id="SM00181">
    <property type="entry name" value="EGF"/>
    <property type="match status" value="3"/>
</dbReference>
<evidence type="ECO:0000256" key="3">
    <source>
        <dbReference type="ARBA" id="ARBA00022737"/>
    </source>
</evidence>
<reference evidence="7" key="1">
    <citation type="submission" date="2014-01" db="EMBL/GenBank/DDBJ databases">
        <authorList>
            <person name="Aslett M."/>
        </authorList>
    </citation>
    <scope>NUCLEOTIDE SEQUENCE</scope>
</reference>
<sequence>MGWDGVNDTNICKTWLAVNYYPTDEIDILDKAIATCDDLPNGKMLHPRPVDMEEKENETNKVEGVAILPWRLIEKAVKQEESTLTTIITMNMTSGDLHETAMTPEALPSAYKNVNSKNLPMCSFLNKDNTESIDSCKTHDGAVRVLCKSSKLEHCNPDGRKCRCDAGWEGPFCKERENKCKKNSCSSNGICIMNDEGEASCACLPGSTGTECKEDSENDCEQVTCSYHGKCENKLRDFKCKCDPGFTGNFCEIGKTFQPLSHVLDAY</sequence>
<keyword evidence="3" id="KW-0677">Repeat</keyword>
<dbReference type="SUPFAM" id="SSF57196">
    <property type="entry name" value="EGF/Laminin"/>
    <property type="match status" value="2"/>
</dbReference>
<name>A0A077Z0Z0_TRITR</name>
<dbReference type="AlphaFoldDB" id="A0A077Z0Z0"/>
<reference evidence="7" key="2">
    <citation type="submission" date="2014-03" db="EMBL/GenBank/DDBJ databases">
        <title>The whipworm genome and dual-species transcriptomics of an intimate host-pathogen interaction.</title>
        <authorList>
            <person name="Foth B.J."/>
            <person name="Tsai I.J."/>
            <person name="Reid A.J."/>
            <person name="Bancroft A.J."/>
            <person name="Nichol S."/>
            <person name="Tracey A."/>
            <person name="Holroyd N."/>
            <person name="Cotton J.A."/>
            <person name="Stanley E.J."/>
            <person name="Zarowiecki M."/>
            <person name="Liu J.Z."/>
            <person name="Huckvale T."/>
            <person name="Cooper P.J."/>
            <person name="Grencis R.K."/>
            <person name="Berriman M."/>
        </authorList>
    </citation>
    <scope>NUCLEOTIDE SEQUENCE [LARGE SCALE GENOMIC DNA]</scope>
</reference>
<evidence type="ECO:0000259" key="6">
    <source>
        <dbReference type="PROSITE" id="PS50026"/>
    </source>
</evidence>
<keyword evidence="4 5" id="KW-1015">Disulfide bond</keyword>
<dbReference type="GO" id="GO:0005509">
    <property type="term" value="F:calcium ion binding"/>
    <property type="evidence" value="ECO:0007669"/>
    <property type="project" value="InterPro"/>
</dbReference>
<evidence type="ECO:0000256" key="1">
    <source>
        <dbReference type="ARBA" id="ARBA00022536"/>
    </source>
</evidence>
<dbReference type="InterPro" id="IPR000742">
    <property type="entry name" value="EGF"/>
</dbReference>